<protein>
    <submittedName>
        <fullName evidence="6">Interferon-induced transmembrane protein</fullName>
    </submittedName>
</protein>
<dbReference type="PANTHER" id="PTHR14948:SF44">
    <property type="entry name" value="PROLINE-RICH TRANSMEMBRANE PROTEIN 1-LIKE"/>
    <property type="match status" value="1"/>
</dbReference>
<dbReference type="InterPro" id="IPR051423">
    <property type="entry name" value="CD225/Dispanin"/>
</dbReference>
<evidence type="ECO:0000256" key="2">
    <source>
        <dbReference type="ARBA" id="ARBA00022692"/>
    </source>
</evidence>
<dbReference type="PANTHER" id="PTHR14948">
    <property type="entry name" value="NG5"/>
    <property type="match status" value="1"/>
</dbReference>
<evidence type="ECO:0000256" key="4">
    <source>
        <dbReference type="ARBA" id="ARBA00023136"/>
    </source>
</evidence>
<dbReference type="EMBL" id="FOZP01000001">
    <property type="protein sequence ID" value="SFS31817.1"/>
    <property type="molecule type" value="Genomic_DNA"/>
</dbReference>
<evidence type="ECO:0000256" key="3">
    <source>
        <dbReference type="ARBA" id="ARBA00022989"/>
    </source>
</evidence>
<evidence type="ECO:0000256" key="5">
    <source>
        <dbReference type="SAM" id="Phobius"/>
    </source>
</evidence>
<keyword evidence="2 5" id="KW-0812">Transmembrane</keyword>
<name>A0A1I6NV39_9FLAO</name>
<proteinExistence type="predicted"/>
<dbReference type="GO" id="GO:0016020">
    <property type="term" value="C:membrane"/>
    <property type="evidence" value="ECO:0007669"/>
    <property type="project" value="UniProtKB-SubCell"/>
</dbReference>
<keyword evidence="3 5" id="KW-1133">Transmembrane helix</keyword>
<evidence type="ECO:0000256" key="1">
    <source>
        <dbReference type="ARBA" id="ARBA00004370"/>
    </source>
</evidence>
<dbReference type="Pfam" id="PF04505">
    <property type="entry name" value="CD225"/>
    <property type="match status" value="1"/>
</dbReference>
<evidence type="ECO:0000313" key="6">
    <source>
        <dbReference type="EMBL" id="SFS31817.1"/>
    </source>
</evidence>
<keyword evidence="7" id="KW-1185">Reference proteome</keyword>
<accession>A0A1I6NV39</accession>
<dbReference type="Proteomes" id="UP000199312">
    <property type="component" value="Unassembled WGS sequence"/>
</dbReference>
<keyword evidence="4 5" id="KW-0472">Membrane</keyword>
<feature type="transmembrane region" description="Helical" evidence="5">
    <location>
        <begin position="57"/>
        <end position="85"/>
    </location>
</feature>
<dbReference type="AlphaFoldDB" id="A0A1I6NV39"/>
<dbReference type="STRING" id="593133.SAMN04488006_0610"/>
<dbReference type="OrthoDB" id="9815705at2"/>
<feature type="transmembrane region" description="Helical" evidence="5">
    <location>
        <begin position="9"/>
        <end position="33"/>
    </location>
</feature>
<comment type="subcellular location">
    <subcellularLocation>
        <location evidence="1">Membrane</location>
    </subcellularLocation>
</comment>
<evidence type="ECO:0000313" key="7">
    <source>
        <dbReference type="Proteomes" id="UP000199312"/>
    </source>
</evidence>
<sequence length="90" mass="9666">MEQFQPKNYLIEAILATIFCCQPFGIISIIYAAQVNSKFAEGNYEGAAKASKNAKNWMIAAIVSGLIVAISTVIFIVAIGGFTILESGDF</sequence>
<dbReference type="InterPro" id="IPR007593">
    <property type="entry name" value="CD225/Dispanin_fam"/>
</dbReference>
<dbReference type="RefSeq" id="WP_090222477.1">
    <property type="nucleotide sequence ID" value="NZ_FOZP01000001.1"/>
</dbReference>
<gene>
    <name evidence="6" type="ORF">SAMN04488006_0610</name>
</gene>
<organism evidence="6 7">
    <name type="scientific">Lutibacter maritimus</name>
    <dbReference type="NCBI Taxonomy" id="593133"/>
    <lineage>
        <taxon>Bacteria</taxon>
        <taxon>Pseudomonadati</taxon>
        <taxon>Bacteroidota</taxon>
        <taxon>Flavobacteriia</taxon>
        <taxon>Flavobacteriales</taxon>
        <taxon>Flavobacteriaceae</taxon>
        <taxon>Lutibacter</taxon>
    </lineage>
</organism>
<reference evidence="7" key="1">
    <citation type="submission" date="2016-10" db="EMBL/GenBank/DDBJ databases">
        <authorList>
            <person name="Varghese N."/>
            <person name="Submissions S."/>
        </authorList>
    </citation>
    <scope>NUCLEOTIDE SEQUENCE [LARGE SCALE GENOMIC DNA]</scope>
    <source>
        <strain evidence="7">DSM 24450</strain>
    </source>
</reference>